<dbReference type="FunFam" id="3.30.160.60:FF:000446">
    <property type="entry name" value="Zinc finger protein"/>
    <property type="match status" value="2"/>
</dbReference>
<dbReference type="RefSeq" id="XP_018320531.1">
    <property type="nucleotide sequence ID" value="XM_018465029.1"/>
</dbReference>
<feature type="domain" description="C2H2-type" evidence="13">
    <location>
        <begin position="436"/>
        <end position="463"/>
    </location>
</feature>
<keyword evidence="6 12" id="KW-0862">Zinc</keyword>
<feature type="binding site" evidence="12">
    <location>
        <position position="12"/>
    </location>
    <ligand>
        <name>Zn(2+)</name>
        <dbReference type="ChEBI" id="CHEBI:29105"/>
    </ligand>
</feature>
<feature type="domain" description="ZAD" evidence="14">
    <location>
        <begin position="10"/>
        <end position="89"/>
    </location>
</feature>
<evidence type="ECO:0000259" key="14">
    <source>
        <dbReference type="PROSITE" id="PS51915"/>
    </source>
</evidence>
<feature type="domain" description="C2H2-type" evidence="13">
    <location>
        <begin position="237"/>
        <end position="264"/>
    </location>
</feature>
<evidence type="ECO:0000256" key="7">
    <source>
        <dbReference type="ARBA" id="ARBA00023015"/>
    </source>
</evidence>
<evidence type="ECO:0000256" key="1">
    <source>
        <dbReference type="ARBA" id="ARBA00004123"/>
    </source>
</evidence>
<evidence type="ECO:0000256" key="9">
    <source>
        <dbReference type="ARBA" id="ARBA00023163"/>
    </source>
</evidence>
<feature type="domain" description="C2H2-type" evidence="13">
    <location>
        <begin position="268"/>
        <end position="295"/>
    </location>
</feature>
<dbReference type="GeneID" id="108733737"/>
<evidence type="ECO:0000256" key="11">
    <source>
        <dbReference type="PROSITE-ProRule" id="PRU00042"/>
    </source>
</evidence>
<dbReference type="FunFam" id="3.30.160.60:FF:000065">
    <property type="entry name" value="B-cell CLL/lymphoma 6, member B"/>
    <property type="match status" value="1"/>
</dbReference>
<keyword evidence="5 11" id="KW-0863">Zinc-finger</keyword>
<evidence type="ECO:0000256" key="5">
    <source>
        <dbReference type="ARBA" id="ARBA00022771"/>
    </source>
</evidence>
<dbReference type="PANTHER" id="PTHR19818">
    <property type="entry name" value="ZINC FINGER PROTEIN ZIC AND GLI"/>
    <property type="match status" value="1"/>
</dbReference>
<dbReference type="SMART" id="SM00868">
    <property type="entry name" value="zf-AD"/>
    <property type="match status" value="1"/>
</dbReference>
<dbReference type="SMART" id="SM00355">
    <property type="entry name" value="ZnF_C2H2"/>
    <property type="match status" value="10"/>
</dbReference>
<evidence type="ECO:0000256" key="6">
    <source>
        <dbReference type="ARBA" id="ARBA00022833"/>
    </source>
</evidence>
<dbReference type="Gene3D" id="3.40.1800.20">
    <property type="match status" value="1"/>
</dbReference>
<dbReference type="InterPro" id="IPR012934">
    <property type="entry name" value="Znf_AD"/>
</dbReference>
<evidence type="ECO:0000256" key="12">
    <source>
        <dbReference type="PROSITE-ProRule" id="PRU01263"/>
    </source>
</evidence>
<dbReference type="PROSITE" id="PS50157">
    <property type="entry name" value="ZINC_FINGER_C2H2_2"/>
    <property type="match status" value="10"/>
</dbReference>
<dbReference type="Gene3D" id="3.30.160.60">
    <property type="entry name" value="Classic Zinc Finger"/>
    <property type="match status" value="10"/>
</dbReference>
<dbReference type="SUPFAM" id="SSF57716">
    <property type="entry name" value="Glucocorticoid receptor-like (DNA-binding domain)"/>
    <property type="match status" value="1"/>
</dbReference>
<dbReference type="GO" id="GO:0045944">
    <property type="term" value="P:positive regulation of transcription by RNA polymerase II"/>
    <property type="evidence" value="ECO:0007669"/>
    <property type="project" value="UniProtKB-ARBA"/>
</dbReference>
<organism evidence="15 16">
    <name type="scientific">Agrilus planipennis</name>
    <name type="common">Emerald ash borer</name>
    <name type="synonym">Agrilus marcopoli</name>
    <dbReference type="NCBI Taxonomy" id="224129"/>
    <lineage>
        <taxon>Eukaryota</taxon>
        <taxon>Metazoa</taxon>
        <taxon>Ecdysozoa</taxon>
        <taxon>Arthropoda</taxon>
        <taxon>Hexapoda</taxon>
        <taxon>Insecta</taxon>
        <taxon>Pterygota</taxon>
        <taxon>Neoptera</taxon>
        <taxon>Endopterygota</taxon>
        <taxon>Coleoptera</taxon>
        <taxon>Polyphaga</taxon>
        <taxon>Elateriformia</taxon>
        <taxon>Buprestoidea</taxon>
        <taxon>Buprestidae</taxon>
        <taxon>Agrilinae</taxon>
        <taxon>Agrilus</taxon>
    </lineage>
</organism>
<dbReference type="Pfam" id="PF07776">
    <property type="entry name" value="zf-AD"/>
    <property type="match status" value="1"/>
</dbReference>
<gene>
    <name evidence="16" type="primary">LOC108733737</name>
</gene>
<feature type="domain" description="C2H2-type" evidence="13">
    <location>
        <begin position="209"/>
        <end position="236"/>
    </location>
</feature>
<keyword evidence="8" id="KW-0238">DNA-binding</keyword>
<dbReference type="InParanoid" id="A0A1W4W962"/>
<feature type="domain" description="C2H2-type" evidence="13">
    <location>
        <begin position="408"/>
        <end position="435"/>
    </location>
</feature>
<evidence type="ECO:0000256" key="8">
    <source>
        <dbReference type="ARBA" id="ARBA00023125"/>
    </source>
</evidence>
<dbReference type="GO" id="GO:0008270">
    <property type="term" value="F:zinc ion binding"/>
    <property type="evidence" value="ECO:0007669"/>
    <property type="project" value="UniProtKB-UniRule"/>
</dbReference>
<feature type="binding site" evidence="12">
    <location>
        <position position="62"/>
    </location>
    <ligand>
        <name>Zn(2+)</name>
        <dbReference type="ChEBI" id="CHEBI:29105"/>
    </ligand>
</feature>
<evidence type="ECO:0000256" key="3">
    <source>
        <dbReference type="ARBA" id="ARBA00022723"/>
    </source>
</evidence>
<dbReference type="GO" id="GO:0000981">
    <property type="term" value="F:DNA-binding transcription factor activity, RNA polymerase II-specific"/>
    <property type="evidence" value="ECO:0007669"/>
    <property type="project" value="TreeGrafter"/>
</dbReference>
<dbReference type="PROSITE" id="PS00028">
    <property type="entry name" value="ZINC_FINGER_C2H2_1"/>
    <property type="match status" value="10"/>
</dbReference>
<feature type="domain" description="C2H2-type" evidence="13">
    <location>
        <begin position="324"/>
        <end position="351"/>
    </location>
</feature>
<dbReference type="PANTHER" id="PTHR19818:SF139">
    <property type="entry name" value="PAIR-RULE PROTEIN ODD-PAIRED"/>
    <property type="match status" value="1"/>
</dbReference>
<dbReference type="InterPro" id="IPR013087">
    <property type="entry name" value="Znf_C2H2_type"/>
</dbReference>
<keyword evidence="4" id="KW-0677">Repeat</keyword>
<keyword evidence="7" id="KW-0805">Transcription regulation</keyword>
<dbReference type="FunFam" id="3.30.160.60:FF:000557">
    <property type="entry name" value="zinc finger and SCAN domain-containing protein 29"/>
    <property type="match status" value="1"/>
</dbReference>
<evidence type="ECO:0000259" key="13">
    <source>
        <dbReference type="PROSITE" id="PS50157"/>
    </source>
</evidence>
<evidence type="ECO:0000256" key="4">
    <source>
        <dbReference type="ARBA" id="ARBA00022737"/>
    </source>
</evidence>
<dbReference type="FunFam" id="3.30.160.60:FF:000264">
    <property type="entry name" value="Zinc finger protein 236"/>
    <property type="match status" value="1"/>
</dbReference>
<reference evidence="16" key="1">
    <citation type="submission" date="2025-08" db="UniProtKB">
        <authorList>
            <consortium name="RefSeq"/>
        </authorList>
    </citation>
    <scope>IDENTIFICATION</scope>
    <source>
        <tissue evidence="16">Entire body</tissue>
    </source>
</reference>
<dbReference type="FunFam" id="3.30.160.60:FF:000512">
    <property type="entry name" value="zinc finger protein 197 isoform X1"/>
    <property type="match status" value="1"/>
</dbReference>
<sequence length="509" mass="59106">MNIKVENSQNICRTCLQDHTPGKAVYDLEFYSPINNISVVDFIYNLTHIKFEKGDGFPEHLCTICIKKVNEAYEFSLLCHNSHIKLQQSLKESSENKGLLSEQIESSNVVFSENDNENSLLEHPTEIIDFKSINYDNYEIIHENSTDDGCTNNKSNFDNIKHEILETEDLNKYAKPKIYKCEWCDKSFVRKVYLTTHLKSHSKSNEKQYICEECGKSYSYLYLLRQHRFKHSEVKPFPCLKCNKGCMTRESLRRHMKIHDMNYKRKKYVCEICRKDFPYPSFLAEHIKNHTGERPFLCSFCGKGFRQTGALRYHMRSHTGNKPYECKVCHNRFISKGTLRVHMRRHTNERPYVCDVCGMAFRQSTDMKSHRRIHTGEKRVLCTVCGKRMSTTGQLTIHLRTHTGEKPYSCNTCPKAFATKTMLVKHERIHTGERPYVCNICGRAFNQSSTLKTHINVHNGQKSKTGQKQVPFRGSALNKGSTSNINDTPSILQITVNKIKSEEKSEIFT</sequence>
<feature type="binding site" evidence="12">
    <location>
        <position position="65"/>
    </location>
    <ligand>
        <name>Zn(2+)</name>
        <dbReference type="ChEBI" id="CHEBI:29105"/>
    </ligand>
</feature>
<feature type="domain" description="C2H2-type" evidence="13">
    <location>
        <begin position="352"/>
        <end position="379"/>
    </location>
</feature>
<dbReference type="InterPro" id="IPR050329">
    <property type="entry name" value="GLI_C2H2-zinc-finger"/>
</dbReference>
<feature type="domain" description="C2H2-type" evidence="13">
    <location>
        <begin position="296"/>
        <end position="323"/>
    </location>
</feature>
<dbReference type="Proteomes" id="UP000192223">
    <property type="component" value="Unplaced"/>
</dbReference>
<dbReference type="FunFam" id="3.30.160.60:FF:002343">
    <property type="entry name" value="Zinc finger protein 33A"/>
    <property type="match status" value="1"/>
</dbReference>
<dbReference type="SUPFAM" id="SSF57667">
    <property type="entry name" value="beta-beta-alpha zinc fingers"/>
    <property type="match status" value="6"/>
</dbReference>
<keyword evidence="3 12" id="KW-0479">Metal-binding</keyword>
<dbReference type="PROSITE" id="PS51915">
    <property type="entry name" value="ZAD"/>
    <property type="match status" value="1"/>
</dbReference>
<feature type="binding site" evidence="12">
    <location>
        <position position="15"/>
    </location>
    <ligand>
        <name>Zn(2+)</name>
        <dbReference type="ChEBI" id="CHEBI:29105"/>
    </ligand>
</feature>
<dbReference type="AlphaFoldDB" id="A0A1W4W962"/>
<keyword evidence="10" id="KW-0539">Nucleus</keyword>
<dbReference type="KEGG" id="apln:108733737"/>
<name>A0A1W4W962_AGRPL</name>
<comment type="subcellular location">
    <subcellularLocation>
        <location evidence="1">Nucleus</location>
    </subcellularLocation>
</comment>
<evidence type="ECO:0000256" key="2">
    <source>
        <dbReference type="ARBA" id="ARBA00006991"/>
    </source>
</evidence>
<proteinExistence type="inferred from homology"/>
<evidence type="ECO:0000313" key="15">
    <source>
        <dbReference type="Proteomes" id="UP000192223"/>
    </source>
</evidence>
<protein>
    <submittedName>
        <fullName evidence="16">Gastrula zinc finger protein XlCGF57.1-like isoform X1</fullName>
    </submittedName>
</protein>
<dbReference type="GO" id="GO:0000978">
    <property type="term" value="F:RNA polymerase II cis-regulatory region sequence-specific DNA binding"/>
    <property type="evidence" value="ECO:0007669"/>
    <property type="project" value="TreeGrafter"/>
</dbReference>
<comment type="similarity">
    <text evidence="2">Belongs to the krueppel C2H2-type zinc-finger protein family.</text>
</comment>
<accession>A0A1W4W962</accession>
<dbReference type="OrthoDB" id="9439903at2759"/>
<dbReference type="Pfam" id="PF00096">
    <property type="entry name" value="zf-C2H2"/>
    <property type="match status" value="10"/>
</dbReference>
<dbReference type="InterPro" id="IPR036236">
    <property type="entry name" value="Znf_C2H2_sf"/>
</dbReference>
<dbReference type="STRING" id="224129.A0A1W4W962"/>
<keyword evidence="9" id="KW-0804">Transcription</keyword>
<dbReference type="FunFam" id="3.30.160.60:FF:000608">
    <property type="entry name" value="zinc finger protein 286A isoform X1"/>
    <property type="match status" value="1"/>
</dbReference>
<keyword evidence="15" id="KW-1185">Reference proteome</keyword>
<evidence type="ECO:0000256" key="10">
    <source>
        <dbReference type="ARBA" id="ARBA00023242"/>
    </source>
</evidence>
<dbReference type="GO" id="GO:0005634">
    <property type="term" value="C:nucleus"/>
    <property type="evidence" value="ECO:0007669"/>
    <property type="project" value="UniProtKB-SubCell"/>
</dbReference>
<evidence type="ECO:0000313" key="16">
    <source>
        <dbReference type="RefSeq" id="XP_018320531.1"/>
    </source>
</evidence>
<feature type="domain" description="C2H2-type" evidence="13">
    <location>
        <begin position="380"/>
        <end position="407"/>
    </location>
</feature>
<feature type="domain" description="C2H2-type" evidence="13">
    <location>
        <begin position="179"/>
        <end position="206"/>
    </location>
</feature>